<feature type="compositionally biased region" description="Low complexity" evidence="1">
    <location>
        <begin position="846"/>
        <end position="885"/>
    </location>
</feature>
<feature type="region of interest" description="Disordered" evidence="1">
    <location>
        <begin position="1105"/>
        <end position="1146"/>
    </location>
</feature>
<feature type="compositionally biased region" description="Low complexity" evidence="1">
    <location>
        <begin position="388"/>
        <end position="418"/>
    </location>
</feature>
<feature type="compositionally biased region" description="Polar residues" evidence="1">
    <location>
        <begin position="919"/>
        <end position="934"/>
    </location>
</feature>
<feature type="region of interest" description="Disordered" evidence="1">
    <location>
        <begin position="717"/>
        <end position="767"/>
    </location>
</feature>
<feature type="compositionally biased region" description="Polar residues" evidence="1">
    <location>
        <begin position="321"/>
        <end position="338"/>
    </location>
</feature>
<dbReference type="OrthoDB" id="3918840at2759"/>
<feature type="compositionally biased region" description="Polar residues" evidence="1">
    <location>
        <begin position="717"/>
        <end position="729"/>
    </location>
</feature>
<gene>
    <name evidence="2" type="ORF">GOMPHAMPRED_008073</name>
</gene>
<feature type="region of interest" description="Disordered" evidence="1">
    <location>
        <begin position="1280"/>
        <end position="1308"/>
    </location>
</feature>
<name>A0A8H3EYI2_9LECA</name>
<comment type="caution">
    <text evidence="2">The sequence shown here is derived from an EMBL/GenBank/DDBJ whole genome shotgun (WGS) entry which is preliminary data.</text>
</comment>
<keyword evidence="3" id="KW-1185">Reference proteome</keyword>
<feature type="region of interest" description="Disordered" evidence="1">
    <location>
        <begin position="569"/>
        <end position="623"/>
    </location>
</feature>
<evidence type="ECO:0000313" key="2">
    <source>
        <dbReference type="EMBL" id="CAF9913965.1"/>
    </source>
</evidence>
<reference evidence="2" key="1">
    <citation type="submission" date="2021-03" db="EMBL/GenBank/DDBJ databases">
        <authorList>
            <person name="Tagirdzhanova G."/>
        </authorList>
    </citation>
    <scope>NUCLEOTIDE SEQUENCE</scope>
</reference>
<feature type="compositionally biased region" description="Low complexity" evidence="1">
    <location>
        <begin position="500"/>
        <end position="510"/>
    </location>
</feature>
<feature type="compositionally biased region" description="Polar residues" evidence="1">
    <location>
        <begin position="576"/>
        <end position="592"/>
    </location>
</feature>
<feature type="compositionally biased region" description="Polar residues" evidence="1">
    <location>
        <begin position="1283"/>
        <end position="1303"/>
    </location>
</feature>
<sequence>MMNNNMMGMGMGRGAGMMSGQMIPQMGMQGMPNAMATNLQAQQMMQQDQQNNNGKQVLQAILRKLQQEVPKPGWWRGVNLSERVQNTQKLFVMLHHLVGQDVNSALYVAQAFESSSFNVSQNKQQYDLATKNKIQEIQMQGQQRGMAPGMGQPMSGNPNMMIANQQMATNNNQVFNPNMLNPNMQSAMMHNNPMASQPQPGQQHPAGMHPNNMVQNAMQAAQNRANGVPIPMQLQGTLTPQEQQLIQQRAENMVAGMNPAAKEAAKSKLPPHEVLALQSRGEDPVLLFYRRLATQQYLNAKQNSMNQQSGAPGAQFGGPSSMANGQMQGLLNTANGTSMAGRPNPLSQGFNGDNFEQLIDQQARAMRKQQEGYTVVPQSDNEPGISPQQTNLNAMQQQQQQHQQSQNQQQQQQHMRQTQQMLNNQRLMQNRPAQPGMQGQNLPNQGPKMGQSTSQQGPTGGNLSRPLGQPPRPESSNSQQVQARALQQGMPGRTGPQPSPNQSLPQAQAAQAQLQAQLQLQQQKLQQQPLANALNNGLQNIAIPDRLRAHLAPLPPAEQHKLINHWRNLQQQQQQTRNMQPAVSAAGTSQPMGTAPTQPQPPTSLPPAQSVPVGQPPMHEIGLRPGMASMQRMTPEQRVVADQRPFIPQISQVQGLKHLTIPEQVKSWGQLKNWLSTQPVAQETIAAVIGLQEKQFLYVRMQQQQQQQQQQQLLNAQRLTGQQQARTTEQNQAPQQHPEPAPPKQALPLQQPRPQQPQPQPQKQPEVAATLTKVPDKPAATAPEARMGPSRPANAQEQFLRIFMSLPDELTPELCMKLRAKIMVFREKGDEEIKEFVSMQKRKGRQYQQQQQRNLQGLSNGQLQPPSSNQMAQQPPMQPQVSMNQPPVPVSNQPANNQTSMPVKKEQNAPDLFLPQRSVPEQASKASIASNTSQRTRRAIQANEAKKRRFQELVNEAQSGYRTGPIQNMNSESKEKMRKLLVNIQPILPVKLLHALFIYFANVEPANEGAMRQFFISRMALIDQFEDDKCTTPKGAFTISLESAEKALQTFKMLYEWNKAHEMRNKAASMNAQPGQKPQPGPSELQSLQSNKSIDVKDMAHKVKMERAPDAPTSENPPNSFHNASPPRGAPNGVPTYAPTSLNGLTSDHLVLPESRKRKLNNANNQQQIKTQSPIQAPKPVSPPTIRPEVSFRCTHLGCEYQRKPFPTGELLARHIEDAHKEKEPEDGLQFALDMAKQALGLDINGNSIKVPAMEKSASAQTMKKSISSQSQALKVEGGVSMSRGTTQTSNLGLPRTPQSMSKSWDKVVPGKADVTKYPPTPDSWADCPVTPVELARLFPLLEAVQGTLDTASLTPASTLASAKSERNTPKSDVADNVAVVSEDMGNQIPPSFSNDILGFGQPFSLMDDDILGMSWDEAFPSPKRRKPDVNGAFDSSLFSLHLSNEVDFF</sequence>
<dbReference type="EMBL" id="CAJPDQ010000008">
    <property type="protein sequence ID" value="CAF9913965.1"/>
    <property type="molecule type" value="Genomic_DNA"/>
</dbReference>
<feature type="region of interest" description="Disordered" evidence="1">
    <location>
        <begin position="303"/>
        <end position="418"/>
    </location>
</feature>
<evidence type="ECO:0000313" key="3">
    <source>
        <dbReference type="Proteomes" id="UP000664169"/>
    </source>
</evidence>
<protein>
    <recommendedName>
        <fullName evidence="4">Mediator complex subunit 15 KIX domain-containing protein</fullName>
    </recommendedName>
</protein>
<evidence type="ECO:0008006" key="4">
    <source>
        <dbReference type="Google" id="ProtNLM"/>
    </source>
</evidence>
<accession>A0A8H3EYI2</accession>
<feature type="region of interest" description="Disordered" evidence="1">
    <location>
        <begin position="1162"/>
        <end position="1183"/>
    </location>
</feature>
<feature type="compositionally biased region" description="Polar residues" evidence="1">
    <location>
        <begin position="1162"/>
        <end position="1175"/>
    </location>
</feature>
<feature type="region of interest" description="Disordered" evidence="1">
    <location>
        <begin position="1066"/>
        <end position="1087"/>
    </location>
</feature>
<dbReference type="Proteomes" id="UP000664169">
    <property type="component" value="Unassembled WGS sequence"/>
</dbReference>
<proteinExistence type="predicted"/>
<organism evidence="2 3">
    <name type="scientific">Gomphillus americanus</name>
    <dbReference type="NCBI Taxonomy" id="1940652"/>
    <lineage>
        <taxon>Eukaryota</taxon>
        <taxon>Fungi</taxon>
        <taxon>Dikarya</taxon>
        <taxon>Ascomycota</taxon>
        <taxon>Pezizomycotina</taxon>
        <taxon>Lecanoromycetes</taxon>
        <taxon>OSLEUM clade</taxon>
        <taxon>Ostropomycetidae</taxon>
        <taxon>Ostropales</taxon>
        <taxon>Graphidaceae</taxon>
        <taxon>Gomphilloideae</taxon>
        <taxon>Gomphillus</taxon>
    </lineage>
</organism>
<feature type="region of interest" description="Disordered" evidence="1">
    <location>
        <begin position="431"/>
        <end position="510"/>
    </location>
</feature>
<feature type="compositionally biased region" description="Polar residues" evidence="1">
    <location>
        <begin position="1113"/>
        <end position="1123"/>
    </location>
</feature>
<evidence type="ECO:0000256" key="1">
    <source>
        <dbReference type="SAM" id="MobiDB-lite"/>
    </source>
</evidence>
<feature type="region of interest" description="Disordered" evidence="1">
    <location>
        <begin position="842"/>
        <end position="939"/>
    </location>
</feature>